<dbReference type="InterPro" id="IPR036097">
    <property type="entry name" value="HisK_dim/P_sf"/>
</dbReference>
<dbReference type="Proteomes" id="UP000641646">
    <property type="component" value="Unassembled WGS sequence"/>
</dbReference>
<proteinExistence type="predicted"/>
<dbReference type="Pfam" id="PF02518">
    <property type="entry name" value="HATPase_c"/>
    <property type="match status" value="1"/>
</dbReference>
<accession>A0A926VMU8</accession>
<keyword evidence="5" id="KW-0902">Two-component regulatory system</keyword>
<protein>
    <recommendedName>
        <fullName evidence="2">histidine kinase</fullName>
        <ecNumber evidence="2">2.7.13.3</ecNumber>
    </recommendedName>
</protein>
<dbReference type="PROSITE" id="PS50110">
    <property type="entry name" value="RESPONSE_REGULATORY"/>
    <property type="match status" value="1"/>
</dbReference>
<dbReference type="InterPro" id="IPR036890">
    <property type="entry name" value="HATPase_C_sf"/>
</dbReference>
<feature type="modified residue" description="4-aspartylphosphate" evidence="6">
    <location>
        <position position="52"/>
    </location>
</feature>
<dbReference type="EMBL" id="JACJPW010000141">
    <property type="protein sequence ID" value="MBD2185757.1"/>
    <property type="molecule type" value="Genomic_DNA"/>
</dbReference>
<dbReference type="InterPro" id="IPR011006">
    <property type="entry name" value="CheY-like_superfamily"/>
</dbReference>
<gene>
    <name evidence="9" type="ORF">H6G03_32635</name>
</gene>
<dbReference type="PRINTS" id="PR00344">
    <property type="entry name" value="BCTRLSENSOR"/>
</dbReference>
<dbReference type="InterPro" id="IPR004358">
    <property type="entry name" value="Sig_transdc_His_kin-like_C"/>
</dbReference>
<keyword evidence="4" id="KW-0418">Kinase</keyword>
<dbReference type="InterPro" id="IPR001789">
    <property type="entry name" value="Sig_transdc_resp-reg_receiver"/>
</dbReference>
<evidence type="ECO:0000256" key="2">
    <source>
        <dbReference type="ARBA" id="ARBA00012438"/>
    </source>
</evidence>
<feature type="domain" description="Response regulatory" evidence="8">
    <location>
        <begin position="3"/>
        <end position="119"/>
    </location>
</feature>
<dbReference type="InterPro" id="IPR003661">
    <property type="entry name" value="HisK_dim/P_dom"/>
</dbReference>
<dbReference type="Gene3D" id="3.40.50.2300">
    <property type="match status" value="1"/>
</dbReference>
<dbReference type="CDD" id="cd00075">
    <property type="entry name" value="HATPase"/>
    <property type="match status" value="1"/>
</dbReference>
<dbReference type="PROSITE" id="PS50109">
    <property type="entry name" value="HIS_KIN"/>
    <property type="match status" value="1"/>
</dbReference>
<reference evidence="9" key="1">
    <citation type="journal article" date="2015" name="ISME J.">
        <title>Draft Genome Sequence of Streptomyces incarnatus NRRL8089, which Produces the Nucleoside Antibiotic Sinefungin.</title>
        <authorList>
            <person name="Oshima K."/>
            <person name="Hattori M."/>
            <person name="Shimizu H."/>
            <person name="Fukuda K."/>
            <person name="Nemoto M."/>
            <person name="Inagaki K."/>
            <person name="Tamura T."/>
        </authorList>
    </citation>
    <scope>NUCLEOTIDE SEQUENCE</scope>
    <source>
        <strain evidence="9">FACHB-1375</strain>
    </source>
</reference>
<evidence type="ECO:0000259" key="7">
    <source>
        <dbReference type="PROSITE" id="PS50109"/>
    </source>
</evidence>
<dbReference type="CDD" id="cd17574">
    <property type="entry name" value="REC_OmpR"/>
    <property type="match status" value="1"/>
</dbReference>
<evidence type="ECO:0000259" key="8">
    <source>
        <dbReference type="PROSITE" id="PS50110"/>
    </source>
</evidence>
<reference evidence="9" key="2">
    <citation type="submission" date="2020-08" db="EMBL/GenBank/DDBJ databases">
        <authorList>
            <person name="Chen M."/>
            <person name="Teng W."/>
            <person name="Zhao L."/>
            <person name="Hu C."/>
            <person name="Zhou Y."/>
            <person name="Han B."/>
            <person name="Song L."/>
            <person name="Shu W."/>
        </authorList>
    </citation>
    <scope>NUCLEOTIDE SEQUENCE</scope>
    <source>
        <strain evidence="9">FACHB-1375</strain>
    </source>
</reference>
<dbReference type="PANTHER" id="PTHR43547">
    <property type="entry name" value="TWO-COMPONENT HISTIDINE KINASE"/>
    <property type="match status" value="1"/>
</dbReference>
<sequence>MTKILLIEDEQAIRENILDLLQEQNFEATAAENGLKGIQTAKEIRPDLIICDVTMPDLDGYSVLQALRGDSTTAMIPFIFLTALADKANTRKGMELGADDYLTKPCRPVELLKAIETRLEKQALIEQKQAQKMEELRNNITFSLPHELRTPLNGILGFSEILLTELNRPDLLEIREMVEHIHVSGRRLYRLIQNFLLYADLELIANVPERIKMLRSHYTESIDSIIAERAIYQAEQAERRADLRLQLQDGQVRMSAQRLNKLVEELVDNAFKFSEPGTRVDVVTEVDKNSFILSVSDRGRGMKAEQIANLGAYMQFERKLYEQQGSGLGLAIAKHLAELHGGTLTIESVPNQETTVTVILPKDDPYTESNN</sequence>
<dbReference type="SUPFAM" id="SSF55874">
    <property type="entry name" value="ATPase domain of HSP90 chaperone/DNA topoisomerase II/histidine kinase"/>
    <property type="match status" value="1"/>
</dbReference>
<evidence type="ECO:0000256" key="5">
    <source>
        <dbReference type="ARBA" id="ARBA00023012"/>
    </source>
</evidence>
<dbReference type="Gene3D" id="3.30.565.10">
    <property type="entry name" value="Histidine kinase-like ATPase, C-terminal domain"/>
    <property type="match status" value="1"/>
</dbReference>
<dbReference type="Pfam" id="PF00512">
    <property type="entry name" value="HisKA"/>
    <property type="match status" value="1"/>
</dbReference>
<evidence type="ECO:0000256" key="4">
    <source>
        <dbReference type="ARBA" id="ARBA00022777"/>
    </source>
</evidence>
<dbReference type="SUPFAM" id="SSF47384">
    <property type="entry name" value="Homodimeric domain of signal transducing histidine kinase"/>
    <property type="match status" value="1"/>
</dbReference>
<dbReference type="SMART" id="SM00387">
    <property type="entry name" value="HATPase_c"/>
    <property type="match status" value="1"/>
</dbReference>
<keyword evidence="10" id="KW-1185">Reference proteome</keyword>
<dbReference type="RefSeq" id="WP_190474370.1">
    <property type="nucleotide sequence ID" value="NZ_JACJPW010000141.1"/>
</dbReference>
<comment type="caution">
    <text evidence="9">The sequence shown here is derived from an EMBL/GenBank/DDBJ whole genome shotgun (WGS) entry which is preliminary data.</text>
</comment>
<feature type="domain" description="Histidine kinase" evidence="7">
    <location>
        <begin position="143"/>
        <end position="364"/>
    </location>
</feature>
<dbReference type="InterPro" id="IPR003594">
    <property type="entry name" value="HATPase_dom"/>
</dbReference>
<evidence type="ECO:0000256" key="1">
    <source>
        <dbReference type="ARBA" id="ARBA00000085"/>
    </source>
</evidence>
<dbReference type="EC" id="2.7.13.3" evidence="2"/>
<evidence type="ECO:0000256" key="3">
    <source>
        <dbReference type="ARBA" id="ARBA00022553"/>
    </source>
</evidence>
<dbReference type="GO" id="GO:0000155">
    <property type="term" value="F:phosphorelay sensor kinase activity"/>
    <property type="evidence" value="ECO:0007669"/>
    <property type="project" value="InterPro"/>
</dbReference>
<dbReference type="SMART" id="SM00388">
    <property type="entry name" value="HisKA"/>
    <property type="match status" value="1"/>
</dbReference>
<dbReference type="CDD" id="cd00082">
    <property type="entry name" value="HisKA"/>
    <property type="match status" value="1"/>
</dbReference>
<evidence type="ECO:0000256" key="6">
    <source>
        <dbReference type="PROSITE-ProRule" id="PRU00169"/>
    </source>
</evidence>
<dbReference type="AlphaFoldDB" id="A0A926VMU8"/>
<dbReference type="PANTHER" id="PTHR43547:SF2">
    <property type="entry name" value="HYBRID SIGNAL TRANSDUCTION HISTIDINE KINASE C"/>
    <property type="match status" value="1"/>
</dbReference>
<keyword evidence="4" id="KW-0808">Transferase</keyword>
<dbReference type="InterPro" id="IPR005467">
    <property type="entry name" value="His_kinase_dom"/>
</dbReference>
<evidence type="ECO:0000313" key="9">
    <source>
        <dbReference type="EMBL" id="MBD2185757.1"/>
    </source>
</evidence>
<dbReference type="SUPFAM" id="SSF52172">
    <property type="entry name" value="CheY-like"/>
    <property type="match status" value="1"/>
</dbReference>
<dbReference type="Pfam" id="PF00072">
    <property type="entry name" value="Response_reg"/>
    <property type="match status" value="1"/>
</dbReference>
<keyword evidence="3 6" id="KW-0597">Phosphoprotein</keyword>
<dbReference type="SMART" id="SM00448">
    <property type="entry name" value="REC"/>
    <property type="match status" value="1"/>
</dbReference>
<dbReference type="Gene3D" id="1.10.287.130">
    <property type="match status" value="1"/>
</dbReference>
<organism evidence="9 10">
    <name type="scientific">Aerosakkonema funiforme FACHB-1375</name>
    <dbReference type="NCBI Taxonomy" id="2949571"/>
    <lineage>
        <taxon>Bacteria</taxon>
        <taxon>Bacillati</taxon>
        <taxon>Cyanobacteriota</taxon>
        <taxon>Cyanophyceae</taxon>
        <taxon>Oscillatoriophycideae</taxon>
        <taxon>Aerosakkonematales</taxon>
        <taxon>Aerosakkonemataceae</taxon>
        <taxon>Aerosakkonema</taxon>
    </lineage>
</organism>
<evidence type="ECO:0000313" key="10">
    <source>
        <dbReference type="Proteomes" id="UP000641646"/>
    </source>
</evidence>
<comment type="catalytic activity">
    <reaction evidence="1">
        <text>ATP + protein L-histidine = ADP + protein N-phospho-L-histidine.</text>
        <dbReference type="EC" id="2.7.13.3"/>
    </reaction>
</comment>
<name>A0A926VMU8_9CYAN</name>